<dbReference type="GO" id="GO:0042840">
    <property type="term" value="P:D-glucuronate catabolic process"/>
    <property type="evidence" value="ECO:0007669"/>
    <property type="project" value="TreeGrafter"/>
</dbReference>
<keyword evidence="6 9" id="KW-0408">Iron</keyword>
<dbReference type="PANTHER" id="PTHR30387:SF2">
    <property type="entry name" value="MANNONATE DEHYDRATASE"/>
    <property type="match status" value="1"/>
</dbReference>
<dbReference type="GO" id="GO:0008198">
    <property type="term" value="F:ferrous iron binding"/>
    <property type="evidence" value="ECO:0007669"/>
    <property type="project" value="TreeGrafter"/>
</dbReference>
<comment type="catalytic activity">
    <reaction evidence="1 9">
        <text>D-mannonate = 2-dehydro-3-deoxy-D-gluconate + H2O</text>
        <dbReference type="Rhea" id="RHEA:20097"/>
        <dbReference type="ChEBI" id="CHEBI:15377"/>
        <dbReference type="ChEBI" id="CHEBI:17767"/>
        <dbReference type="ChEBI" id="CHEBI:57990"/>
        <dbReference type="EC" id="4.2.1.8"/>
    </reaction>
</comment>
<dbReference type="EC" id="4.2.1.8" evidence="5 9"/>
<evidence type="ECO:0000256" key="4">
    <source>
        <dbReference type="ARBA" id="ARBA00007389"/>
    </source>
</evidence>
<dbReference type="PIRSF" id="PIRSF016049">
    <property type="entry name" value="Man_dehyd"/>
    <property type="match status" value="1"/>
</dbReference>
<dbReference type="HAMAP" id="MF_00106">
    <property type="entry name" value="UxuA"/>
    <property type="match status" value="1"/>
</dbReference>
<accession>A0A3R5X4F8</accession>
<dbReference type="InterPro" id="IPR036237">
    <property type="entry name" value="Xyl_isomerase-like_sf"/>
</dbReference>
<sequence length="351" mass="40209">MKLSFRWYGADDAVTLQYIRQIPSMYSIVTAVYDVPVGEKWSMESILKLKADVEAANLKFDVIESVPVHEDIKLGLPSRDRYIENYKENIRSLAKAGVKVICYNFMPVFDWTRTQLDKVLEDGSTALVYYKEQLEKMDPLTGELSLPGWDSSYTKYQLADLFDKYSKVDEEALWSNLEYFLKQIIPVAEQCDIKMAIHPDDPPYNIFGLPRIITNEKNLDRFLKLVDSKYNGLTFCTGSLGSASFNDIVKMVDKYSSQGRIHFMHVRNVKLLEDGSFEESAHYSPCGSLDIVEIMKVLHKNNFDGYLRPDHGRMIWGETGRPGYGLYDRALGAMYISGIWEALEKTSKGDK</sequence>
<keyword evidence="8 9" id="KW-0456">Lyase</keyword>
<dbReference type="AlphaFoldDB" id="A0A3R5X4F8"/>
<evidence type="ECO:0000313" key="10">
    <source>
        <dbReference type="EMBL" id="QAA34391.1"/>
    </source>
</evidence>
<gene>
    <name evidence="9 10" type="primary">uxuA</name>
    <name evidence="10" type="ORF">C1I91_23635</name>
</gene>
<dbReference type="InterPro" id="IPR004628">
    <property type="entry name" value="Man_deHydtase"/>
</dbReference>
<dbReference type="GO" id="GO:0030145">
    <property type="term" value="F:manganese ion binding"/>
    <property type="evidence" value="ECO:0007669"/>
    <property type="project" value="TreeGrafter"/>
</dbReference>
<dbReference type="EMBL" id="CP025746">
    <property type="protein sequence ID" value="QAA34391.1"/>
    <property type="molecule type" value="Genomic_DNA"/>
</dbReference>
<dbReference type="KEGG" id="cmah:C1I91_23635"/>
<comment type="similarity">
    <text evidence="4 9">Belongs to the mannonate dehydratase family.</text>
</comment>
<evidence type="ECO:0000256" key="1">
    <source>
        <dbReference type="ARBA" id="ARBA00001794"/>
    </source>
</evidence>
<dbReference type="RefSeq" id="WP_128215106.1">
    <property type="nucleotide sequence ID" value="NZ_CP025746.1"/>
</dbReference>
<protein>
    <recommendedName>
        <fullName evidence="5 9">Mannonate dehydratase</fullName>
        <ecNumber evidence="5 9">4.2.1.8</ecNumber>
    </recommendedName>
    <alternativeName>
        <fullName evidence="9">D-mannonate hydro-lyase</fullName>
    </alternativeName>
</protein>
<keyword evidence="7 9" id="KW-0464">Manganese</keyword>
<evidence type="ECO:0000256" key="7">
    <source>
        <dbReference type="ARBA" id="ARBA00023211"/>
    </source>
</evidence>
<dbReference type="PANTHER" id="PTHR30387">
    <property type="entry name" value="MANNONATE DEHYDRATASE"/>
    <property type="match status" value="1"/>
</dbReference>
<evidence type="ECO:0000256" key="3">
    <source>
        <dbReference type="ARBA" id="ARBA00004892"/>
    </source>
</evidence>
<dbReference type="SUPFAM" id="SSF51658">
    <property type="entry name" value="Xylose isomerase-like"/>
    <property type="match status" value="1"/>
</dbReference>
<dbReference type="Gene3D" id="3.20.20.150">
    <property type="entry name" value="Divalent-metal-dependent TIM barrel enzymes"/>
    <property type="match status" value="1"/>
</dbReference>
<reference evidence="10 11" key="1">
    <citation type="submission" date="2018-01" db="EMBL/GenBank/DDBJ databases">
        <title>Genome Sequencing and Assembly of Anaerobacter polyendosporus strain CT4.</title>
        <authorList>
            <person name="Tachaapaikoon C."/>
            <person name="Sutheeworapong S."/>
            <person name="Jenjaroenpun P."/>
            <person name="Wongsurawat T."/>
            <person name="Nookeaw I."/>
            <person name="Cheawchanlertfa P."/>
            <person name="Kosugi A."/>
            <person name="Cheevadhanarak S."/>
            <person name="Ratanakhanokchai K."/>
        </authorList>
    </citation>
    <scope>NUCLEOTIDE SEQUENCE [LARGE SCALE GENOMIC DNA]</scope>
    <source>
        <strain evidence="10 11">CT4</strain>
    </source>
</reference>
<evidence type="ECO:0000256" key="9">
    <source>
        <dbReference type="HAMAP-Rule" id="MF_00106"/>
    </source>
</evidence>
<organism evidence="10 11">
    <name type="scientific">Clostridium manihotivorum</name>
    <dbReference type="NCBI Taxonomy" id="2320868"/>
    <lineage>
        <taxon>Bacteria</taxon>
        <taxon>Bacillati</taxon>
        <taxon>Bacillota</taxon>
        <taxon>Clostridia</taxon>
        <taxon>Eubacteriales</taxon>
        <taxon>Clostridiaceae</taxon>
        <taxon>Clostridium</taxon>
    </lineage>
</organism>
<dbReference type="Pfam" id="PF03786">
    <property type="entry name" value="UxuA"/>
    <property type="match status" value="1"/>
</dbReference>
<keyword evidence="11" id="KW-1185">Reference proteome</keyword>
<evidence type="ECO:0000256" key="2">
    <source>
        <dbReference type="ARBA" id="ARBA00002713"/>
    </source>
</evidence>
<evidence type="ECO:0000313" key="11">
    <source>
        <dbReference type="Proteomes" id="UP000286268"/>
    </source>
</evidence>
<dbReference type="UniPathway" id="UPA00246"/>
<comment type="cofactor">
    <cofactor evidence="9">
        <name>Fe(2+)</name>
        <dbReference type="ChEBI" id="CHEBI:29033"/>
    </cofactor>
    <cofactor evidence="9">
        <name>Mn(2+)</name>
        <dbReference type="ChEBI" id="CHEBI:29035"/>
    </cofactor>
</comment>
<evidence type="ECO:0000256" key="5">
    <source>
        <dbReference type="ARBA" id="ARBA00012927"/>
    </source>
</evidence>
<dbReference type="OrthoDB" id="9780250at2"/>
<evidence type="ECO:0000256" key="6">
    <source>
        <dbReference type="ARBA" id="ARBA00023004"/>
    </source>
</evidence>
<evidence type="ECO:0000256" key="8">
    <source>
        <dbReference type="ARBA" id="ARBA00023239"/>
    </source>
</evidence>
<dbReference type="GO" id="GO:0008927">
    <property type="term" value="F:mannonate dehydratase activity"/>
    <property type="evidence" value="ECO:0007669"/>
    <property type="project" value="UniProtKB-UniRule"/>
</dbReference>
<proteinExistence type="inferred from homology"/>
<dbReference type="NCBIfam" id="TIGR00695">
    <property type="entry name" value="uxuA"/>
    <property type="match status" value="1"/>
</dbReference>
<dbReference type="NCBIfam" id="NF003027">
    <property type="entry name" value="PRK03906.1"/>
    <property type="match status" value="2"/>
</dbReference>
<name>A0A3R5X4F8_9CLOT</name>
<comment type="pathway">
    <text evidence="3 9">Carbohydrate metabolism; pentose and glucuronate interconversion.</text>
</comment>
<dbReference type="Proteomes" id="UP000286268">
    <property type="component" value="Chromosome"/>
</dbReference>
<comment type="function">
    <text evidence="2 9">Catalyzes the dehydration of D-mannonate.</text>
</comment>